<sequence length="87" mass="9918">MAHYYFDVFNDGALYGPVAMELEGREAVEREAHRILSDMARDDLLGRDAMSIVLEVRDQRGQSVFVGSVTFVSRWLDRRSDVVSHLS</sequence>
<dbReference type="InterPro" id="IPR054189">
    <property type="entry name" value="DUF6894"/>
</dbReference>
<protein>
    <recommendedName>
        <fullName evidence="1">DUF6894 domain-containing protein</fullName>
    </recommendedName>
</protein>
<proteinExistence type="predicted"/>
<comment type="caution">
    <text evidence="2">The sequence shown here is derived from an EMBL/GenBank/DDBJ whole genome shotgun (WGS) entry which is preliminary data.</text>
</comment>
<name>A0A549SSZ4_9HYPH</name>
<evidence type="ECO:0000313" key="2">
    <source>
        <dbReference type="EMBL" id="TRL32764.1"/>
    </source>
</evidence>
<dbReference type="Proteomes" id="UP000316801">
    <property type="component" value="Unassembled WGS sequence"/>
</dbReference>
<dbReference type="RefSeq" id="WP_143127619.1">
    <property type="nucleotide sequence ID" value="NZ_VJMG01000081.1"/>
</dbReference>
<evidence type="ECO:0000259" key="1">
    <source>
        <dbReference type="Pfam" id="PF21834"/>
    </source>
</evidence>
<dbReference type="AlphaFoldDB" id="A0A549SSZ4"/>
<dbReference type="EMBL" id="VJMG01000081">
    <property type="protein sequence ID" value="TRL32764.1"/>
    <property type="molecule type" value="Genomic_DNA"/>
</dbReference>
<keyword evidence="3" id="KW-1185">Reference proteome</keyword>
<evidence type="ECO:0000313" key="3">
    <source>
        <dbReference type="Proteomes" id="UP000316801"/>
    </source>
</evidence>
<feature type="domain" description="DUF6894" evidence="1">
    <location>
        <begin position="3"/>
        <end position="69"/>
    </location>
</feature>
<dbReference type="Pfam" id="PF21834">
    <property type="entry name" value="DUF6894"/>
    <property type="match status" value="1"/>
</dbReference>
<gene>
    <name evidence="2" type="ORF">FNA46_23310</name>
</gene>
<organism evidence="2 3">
    <name type="scientific">Rhizobium straminoryzae</name>
    <dbReference type="NCBI Taxonomy" id="1387186"/>
    <lineage>
        <taxon>Bacteria</taxon>
        <taxon>Pseudomonadati</taxon>
        <taxon>Pseudomonadota</taxon>
        <taxon>Alphaproteobacteria</taxon>
        <taxon>Hyphomicrobiales</taxon>
        <taxon>Rhizobiaceae</taxon>
        <taxon>Rhizobium/Agrobacterium group</taxon>
        <taxon>Rhizobium</taxon>
    </lineage>
</organism>
<accession>A0A549SSZ4</accession>
<reference evidence="2 3" key="1">
    <citation type="submission" date="2019-07" db="EMBL/GenBank/DDBJ databases">
        <title>Ln-dependent methylotrophs.</title>
        <authorList>
            <person name="Tani A."/>
        </authorList>
    </citation>
    <scope>NUCLEOTIDE SEQUENCE [LARGE SCALE GENOMIC DNA]</scope>
    <source>
        <strain evidence="2 3">SM12</strain>
    </source>
</reference>